<dbReference type="WBParaSite" id="HNAJ_0000580301-mRNA-1">
    <property type="protein sequence ID" value="HNAJ_0000580301-mRNA-1"/>
    <property type="gene ID" value="HNAJ_0000580301"/>
</dbReference>
<protein>
    <submittedName>
        <fullName evidence="3">ATP synthase F1 subunit gamma</fullName>
    </submittedName>
</protein>
<evidence type="ECO:0000313" key="1">
    <source>
        <dbReference type="EMBL" id="VDO01659.1"/>
    </source>
</evidence>
<dbReference type="Proteomes" id="UP000278807">
    <property type="component" value="Unassembled WGS sequence"/>
</dbReference>
<evidence type="ECO:0000313" key="2">
    <source>
        <dbReference type="Proteomes" id="UP000278807"/>
    </source>
</evidence>
<organism evidence="3">
    <name type="scientific">Rodentolepis nana</name>
    <name type="common">Dwarf tapeworm</name>
    <name type="synonym">Hymenolepis nana</name>
    <dbReference type="NCBI Taxonomy" id="102285"/>
    <lineage>
        <taxon>Eukaryota</taxon>
        <taxon>Metazoa</taxon>
        <taxon>Spiralia</taxon>
        <taxon>Lophotrochozoa</taxon>
        <taxon>Platyhelminthes</taxon>
        <taxon>Cestoda</taxon>
        <taxon>Eucestoda</taxon>
        <taxon>Cyclophyllidea</taxon>
        <taxon>Hymenolepididae</taxon>
        <taxon>Rodentolepis</taxon>
    </lineage>
</organism>
<reference evidence="3" key="1">
    <citation type="submission" date="2017-02" db="UniProtKB">
        <authorList>
            <consortium name="WormBaseParasite"/>
        </authorList>
    </citation>
    <scope>IDENTIFICATION</scope>
</reference>
<gene>
    <name evidence="1" type="ORF">HNAJ_LOCUS5799</name>
</gene>
<name>A0A0R3TFG2_RODNA</name>
<evidence type="ECO:0000313" key="3">
    <source>
        <dbReference type="WBParaSite" id="HNAJ_0000580301-mRNA-1"/>
    </source>
</evidence>
<sequence>MSIILQINGSKSSLMGLASKTMQTMVQVSTLKYSLSKQQRIYSELFSFYAAAGPKNSPLLFLRSSGT</sequence>
<dbReference type="AlphaFoldDB" id="A0A0R3TFG2"/>
<reference evidence="1 2" key="2">
    <citation type="submission" date="2018-11" db="EMBL/GenBank/DDBJ databases">
        <authorList>
            <consortium name="Pathogen Informatics"/>
        </authorList>
    </citation>
    <scope>NUCLEOTIDE SEQUENCE [LARGE SCALE GENOMIC DNA]</scope>
</reference>
<accession>A0A0R3TFG2</accession>
<keyword evidence="2" id="KW-1185">Reference proteome</keyword>
<dbReference type="EMBL" id="UZAE01005447">
    <property type="protein sequence ID" value="VDO01659.1"/>
    <property type="molecule type" value="Genomic_DNA"/>
</dbReference>
<proteinExistence type="predicted"/>